<keyword evidence="2" id="KW-1185">Reference proteome</keyword>
<proteinExistence type="predicted"/>
<dbReference type="Proteomes" id="UP000216913">
    <property type="component" value="Unassembled WGS sequence"/>
</dbReference>
<protein>
    <submittedName>
        <fullName evidence="1">Acetyltransferase</fullName>
    </submittedName>
</protein>
<dbReference type="Gene3D" id="2.160.10.10">
    <property type="entry name" value="Hexapeptide repeat proteins"/>
    <property type="match status" value="1"/>
</dbReference>
<evidence type="ECO:0000313" key="1">
    <source>
        <dbReference type="EMBL" id="OZI53902.1"/>
    </source>
</evidence>
<dbReference type="RefSeq" id="WP_094799402.1">
    <property type="nucleotide sequence ID" value="NZ_NEVN01000004.1"/>
</dbReference>
<gene>
    <name evidence="1" type="ORF">CAL25_08100</name>
</gene>
<dbReference type="Pfam" id="PF00132">
    <property type="entry name" value="Hexapep"/>
    <property type="match status" value="1"/>
</dbReference>
<dbReference type="InterPro" id="IPR001451">
    <property type="entry name" value="Hexapep"/>
</dbReference>
<dbReference type="GO" id="GO:0016740">
    <property type="term" value="F:transferase activity"/>
    <property type="evidence" value="ECO:0007669"/>
    <property type="project" value="UniProtKB-KW"/>
</dbReference>
<dbReference type="OrthoDB" id="272049at2"/>
<evidence type="ECO:0000313" key="2">
    <source>
        <dbReference type="Proteomes" id="UP000216913"/>
    </source>
</evidence>
<dbReference type="EMBL" id="NEVP01000004">
    <property type="protein sequence ID" value="OZI53902.1"/>
    <property type="molecule type" value="Genomic_DNA"/>
</dbReference>
<accession>A0A261TXL3</accession>
<dbReference type="SUPFAM" id="SSF51161">
    <property type="entry name" value="Trimeric LpxA-like enzymes"/>
    <property type="match status" value="1"/>
</dbReference>
<sequence length="166" mass="17361">MIELHPAARVSGLADLEDSRRGTRIVIESGVVIDAFVKIKPAGGSGDVIIGRDSVINSGCVLYTGNGITIGRGVAVAANCTFAPTNHEFKRRDVPIREQGFRPSKGGIIIEDDVWIGANCVLLDGAILRQGCVIGAGSIVRGEVPAYSIQGGNPLVLLGWRGENGV</sequence>
<dbReference type="CDD" id="cd04647">
    <property type="entry name" value="LbH_MAT_like"/>
    <property type="match status" value="1"/>
</dbReference>
<keyword evidence="1" id="KW-0808">Transferase</keyword>
<name>A0A261TXL3_9BORD</name>
<dbReference type="InterPro" id="IPR011004">
    <property type="entry name" value="Trimer_LpxA-like_sf"/>
</dbReference>
<organism evidence="1 2">
    <name type="scientific">Bordetella genomosp. 5</name>
    <dbReference type="NCBI Taxonomy" id="1395608"/>
    <lineage>
        <taxon>Bacteria</taxon>
        <taxon>Pseudomonadati</taxon>
        <taxon>Pseudomonadota</taxon>
        <taxon>Betaproteobacteria</taxon>
        <taxon>Burkholderiales</taxon>
        <taxon>Alcaligenaceae</taxon>
        <taxon>Bordetella</taxon>
    </lineage>
</organism>
<comment type="caution">
    <text evidence="1">The sequence shown here is derived from an EMBL/GenBank/DDBJ whole genome shotgun (WGS) entry which is preliminary data.</text>
</comment>
<reference evidence="1 2" key="1">
    <citation type="submission" date="2017-05" db="EMBL/GenBank/DDBJ databases">
        <title>Complete and WGS of Bordetella genogroups.</title>
        <authorList>
            <person name="Spilker T."/>
            <person name="LiPuma J."/>
        </authorList>
    </citation>
    <scope>NUCLEOTIDE SEQUENCE [LARGE SCALE GENOMIC DNA]</scope>
    <source>
        <strain evidence="1 2">AU10456</strain>
    </source>
</reference>
<dbReference type="AlphaFoldDB" id="A0A261TXL3"/>
<dbReference type="InterPro" id="IPR051159">
    <property type="entry name" value="Hexapeptide_acetyltransf"/>
</dbReference>
<dbReference type="PANTHER" id="PTHR23416">
    <property type="entry name" value="SIALIC ACID SYNTHASE-RELATED"/>
    <property type="match status" value="1"/>
</dbReference>